<keyword evidence="1" id="KW-0175">Coiled coil</keyword>
<feature type="region of interest" description="Disordered" evidence="2">
    <location>
        <begin position="57"/>
        <end position="92"/>
    </location>
</feature>
<name>A0A232ENN3_9HYME</name>
<dbReference type="Proteomes" id="UP000215335">
    <property type="component" value="Unassembled WGS sequence"/>
</dbReference>
<evidence type="ECO:0000313" key="4">
    <source>
        <dbReference type="Proteomes" id="UP000215335"/>
    </source>
</evidence>
<keyword evidence="4" id="KW-1185">Reference proteome</keyword>
<proteinExistence type="predicted"/>
<gene>
    <name evidence="3" type="ORF">TSAR_013735</name>
</gene>
<feature type="region of interest" description="Disordered" evidence="2">
    <location>
        <begin position="1"/>
        <end position="37"/>
    </location>
</feature>
<evidence type="ECO:0000313" key="3">
    <source>
        <dbReference type="EMBL" id="OXU19936.1"/>
    </source>
</evidence>
<feature type="coiled-coil region" evidence="1">
    <location>
        <begin position="140"/>
        <end position="176"/>
    </location>
</feature>
<protein>
    <submittedName>
        <fullName evidence="3">Uncharacterized protein</fullName>
    </submittedName>
</protein>
<sequence>MRSGPLGKLSTSFRVERDSEECSADSRQLLPSHDAHAMNQLTKRQLVVGLGVESNAKRDSVGSSIKSQRDVLPRVRSSDSESADGDDWHTVRRKRRRRGLRVKLFDESWKRVDSLVSLSSDNESREKSPRLSSTWREAYEEALLEARVKLRDELATLEHKRRLQRVREEAREAAREQVRVGRRNRSTDWRKSEYGESYVCEPQSKRLIQFARLL</sequence>
<evidence type="ECO:0000256" key="1">
    <source>
        <dbReference type="SAM" id="Coils"/>
    </source>
</evidence>
<comment type="caution">
    <text evidence="3">The sequence shown here is derived from an EMBL/GenBank/DDBJ whole genome shotgun (WGS) entry which is preliminary data.</text>
</comment>
<reference evidence="3 4" key="1">
    <citation type="journal article" date="2017" name="Curr. Biol.">
        <title>The Evolution of Venom by Co-option of Single-Copy Genes.</title>
        <authorList>
            <person name="Martinson E.O."/>
            <person name="Mrinalini"/>
            <person name="Kelkar Y.D."/>
            <person name="Chang C.H."/>
            <person name="Werren J.H."/>
        </authorList>
    </citation>
    <scope>NUCLEOTIDE SEQUENCE [LARGE SCALE GENOMIC DNA]</scope>
    <source>
        <strain evidence="3 4">Alberta</strain>
        <tissue evidence="3">Whole body</tissue>
    </source>
</reference>
<organism evidence="3 4">
    <name type="scientific">Trichomalopsis sarcophagae</name>
    <dbReference type="NCBI Taxonomy" id="543379"/>
    <lineage>
        <taxon>Eukaryota</taxon>
        <taxon>Metazoa</taxon>
        <taxon>Ecdysozoa</taxon>
        <taxon>Arthropoda</taxon>
        <taxon>Hexapoda</taxon>
        <taxon>Insecta</taxon>
        <taxon>Pterygota</taxon>
        <taxon>Neoptera</taxon>
        <taxon>Endopterygota</taxon>
        <taxon>Hymenoptera</taxon>
        <taxon>Apocrita</taxon>
        <taxon>Proctotrupomorpha</taxon>
        <taxon>Chalcidoidea</taxon>
        <taxon>Pteromalidae</taxon>
        <taxon>Pteromalinae</taxon>
        <taxon>Trichomalopsis</taxon>
    </lineage>
</organism>
<feature type="compositionally biased region" description="Basic and acidic residues" evidence="2">
    <location>
        <begin position="67"/>
        <end position="79"/>
    </location>
</feature>
<accession>A0A232ENN3</accession>
<dbReference type="AlphaFoldDB" id="A0A232ENN3"/>
<dbReference type="EMBL" id="NNAY01003128">
    <property type="protein sequence ID" value="OXU19936.1"/>
    <property type="molecule type" value="Genomic_DNA"/>
</dbReference>
<evidence type="ECO:0000256" key="2">
    <source>
        <dbReference type="SAM" id="MobiDB-lite"/>
    </source>
</evidence>